<protein>
    <submittedName>
        <fullName evidence="2">Uncharacterized protein</fullName>
    </submittedName>
</protein>
<name>F9XJL1_ZYMTI</name>
<dbReference type="EMBL" id="CM001204">
    <property type="protein sequence ID" value="EGP84617.1"/>
    <property type="molecule type" value="Genomic_DNA"/>
</dbReference>
<keyword evidence="1" id="KW-1133">Transmembrane helix</keyword>
<accession>F9XJL1</accession>
<reference evidence="2 3" key="1">
    <citation type="journal article" date="2011" name="PLoS Genet.">
        <title>Finished genome of the fungal wheat pathogen Mycosphaerella graminicola reveals dispensome structure, chromosome plasticity, and stealth pathogenesis.</title>
        <authorList>
            <person name="Goodwin S.B."/>
            <person name="Ben M'barek S."/>
            <person name="Dhillon B."/>
            <person name="Wittenberg A.H.J."/>
            <person name="Crane C.F."/>
            <person name="Hane J.K."/>
            <person name="Foster A.J."/>
            <person name="Van der Lee T.A.J."/>
            <person name="Grimwood J."/>
            <person name="Aerts A."/>
            <person name="Antoniw J."/>
            <person name="Bailey A."/>
            <person name="Bluhm B."/>
            <person name="Bowler J."/>
            <person name="Bristow J."/>
            <person name="van der Burgt A."/>
            <person name="Canto-Canche B."/>
            <person name="Churchill A.C.L."/>
            <person name="Conde-Ferraez L."/>
            <person name="Cools H.J."/>
            <person name="Coutinho P.M."/>
            <person name="Csukai M."/>
            <person name="Dehal P."/>
            <person name="De Wit P."/>
            <person name="Donzelli B."/>
            <person name="van de Geest H.C."/>
            <person name="van Ham R.C.H.J."/>
            <person name="Hammond-Kosack K.E."/>
            <person name="Henrissat B."/>
            <person name="Kilian A."/>
            <person name="Kobayashi A.K."/>
            <person name="Koopmann E."/>
            <person name="Kourmpetis Y."/>
            <person name="Kuzniar A."/>
            <person name="Lindquist E."/>
            <person name="Lombard V."/>
            <person name="Maliepaard C."/>
            <person name="Martins N."/>
            <person name="Mehrabi R."/>
            <person name="Nap J.P.H."/>
            <person name="Ponomarenko A."/>
            <person name="Rudd J.J."/>
            <person name="Salamov A."/>
            <person name="Schmutz J."/>
            <person name="Schouten H.J."/>
            <person name="Shapiro H."/>
            <person name="Stergiopoulos I."/>
            <person name="Torriani S.F.F."/>
            <person name="Tu H."/>
            <person name="de Vries R.P."/>
            <person name="Waalwijk C."/>
            <person name="Ware S.B."/>
            <person name="Wiebenga A."/>
            <person name="Zwiers L.-H."/>
            <person name="Oliver R.P."/>
            <person name="Grigoriev I.V."/>
            <person name="Kema G.H.J."/>
        </authorList>
    </citation>
    <scope>NUCLEOTIDE SEQUENCE [LARGE SCALE GENOMIC DNA]</scope>
    <source>
        <strain evidence="3">CBS 115943 / IPO323</strain>
    </source>
</reference>
<dbReference type="STRING" id="336722.F9XJL1"/>
<gene>
    <name evidence="2" type="ORF">MYCGRDRAFT_95857</name>
</gene>
<evidence type="ECO:0000256" key="1">
    <source>
        <dbReference type="SAM" id="Phobius"/>
    </source>
</evidence>
<dbReference type="KEGG" id="ztr:MYCGRDRAFT_95857"/>
<keyword evidence="3" id="KW-1185">Reference proteome</keyword>
<feature type="transmembrane region" description="Helical" evidence="1">
    <location>
        <begin position="12"/>
        <end position="33"/>
    </location>
</feature>
<keyword evidence="1" id="KW-0812">Transmembrane</keyword>
<keyword evidence="1" id="KW-0472">Membrane</keyword>
<dbReference type="RefSeq" id="XP_003849641.1">
    <property type="nucleotide sequence ID" value="XM_003849593.1"/>
</dbReference>
<sequence>MSHDHHLQLPKFIWPIRIVQLVLSVIVLGLSAANVDVASFDAHAFAVFTKSGEEVDLQRLPGSVSGGDRVQRNTVSLSASRVGVDTHQVVPRAALRQRLR</sequence>
<organism evidence="2 3">
    <name type="scientific">Zymoseptoria tritici (strain CBS 115943 / IPO323)</name>
    <name type="common">Speckled leaf blotch fungus</name>
    <name type="synonym">Septoria tritici</name>
    <dbReference type="NCBI Taxonomy" id="336722"/>
    <lineage>
        <taxon>Eukaryota</taxon>
        <taxon>Fungi</taxon>
        <taxon>Dikarya</taxon>
        <taxon>Ascomycota</taxon>
        <taxon>Pezizomycotina</taxon>
        <taxon>Dothideomycetes</taxon>
        <taxon>Dothideomycetidae</taxon>
        <taxon>Mycosphaerellales</taxon>
        <taxon>Mycosphaerellaceae</taxon>
        <taxon>Zymoseptoria</taxon>
    </lineage>
</organism>
<proteinExistence type="predicted"/>
<dbReference type="Proteomes" id="UP000008062">
    <property type="component" value="Chromosome 9"/>
</dbReference>
<dbReference type="AlphaFoldDB" id="F9XJL1"/>
<dbReference type="HOGENOM" id="CLU_2308308_0_0_1"/>
<dbReference type="OrthoDB" id="5325022at2759"/>
<dbReference type="InParanoid" id="F9XJL1"/>
<evidence type="ECO:0000313" key="3">
    <source>
        <dbReference type="Proteomes" id="UP000008062"/>
    </source>
</evidence>
<dbReference type="GeneID" id="13402268"/>
<evidence type="ECO:0000313" key="2">
    <source>
        <dbReference type="EMBL" id="EGP84617.1"/>
    </source>
</evidence>